<dbReference type="STRING" id="237258.SAMN04489756_11545"/>
<dbReference type="GO" id="GO:0015976">
    <property type="term" value="P:carbon utilization"/>
    <property type="evidence" value="ECO:0007669"/>
    <property type="project" value="InterPro"/>
</dbReference>
<dbReference type="InterPro" id="IPR015892">
    <property type="entry name" value="Carbonic_anhydrase_CS"/>
</dbReference>
<reference evidence="9 10" key="1">
    <citation type="submission" date="2016-09" db="EMBL/GenBank/DDBJ databases">
        <authorList>
            <person name="Capua I."/>
            <person name="De Benedictis P."/>
            <person name="Joannis T."/>
            <person name="Lombin L.H."/>
            <person name="Cattoli G."/>
        </authorList>
    </citation>
    <scope>NUCLEOTIDE SEQUENCE [LARGE SCALE GENOMIC DNA]</scope>
    <source>
        <strain evidence="9 10">NRS-1</strain>
    </source>
</reference>
<evidence type="ECO:0000256" key="3">
    <source>
        <dbReference type="ARBA" id="ARBA00022833"/>
    </source>
</evidence>
<evidence type="ECO:0000256" key="7">
    <source>
        <dbReference type="RuleBase" id="RU003956"/>
    </source>
</evidence>
<dbReference type="PROSITE" id="PS51257">
    <property type="entry name" value="PROKAR_LIPOPROTEIN"/>
    <property type="match status" value="1"/>
</dbReference>
<dbReference type="InterPro" id="IPR036874">
    <property type="entry name" value="Carbonic_anhydrase_sf"/>
</dbReference>
<evidence type="ECO:0000256" key="5">
    <source>
        <dbReference type="ARBA" id="ARBA00048348"/>
    </source>
</evidence>
<dbReference type="PATRIC" id="fig|237258.4.peg.1953"/>
<feature type="binding site" evidence="6">
    <location>
        <position position="141"/>
    </location>
    <ligand>
        <name>Zn(2+)</name>
        <dbReference type="ChEBI" id="CHEBI:29105"/>
    </ligand>
</feature>
<feature type="binding site" evidence="6">
    <location>
        <position position="84"/>
    </location>
    <ligand>
        <name>Zn(2+)</name>
        <dbReference type="ChEBI" id="CHEBI:29105"/>
    </ligand>
</feature>
<dbReference type="EMBL" id="MKGI01000031">
    <property type="protein sequence ID" value="OEL11560.1"/>
    <property type="molecule type" value="Genomic_DNA"/>
</dbReference>
<accession>A0A1E5UFB2</accession>
<comment type="similarity">
    <text evidence="1 7">Belongs to the beta-class carbonic anhydrase family.</text>
</comment>
<feature type="binding site" evidence="6">
    <location>
        <position position="138"/>
    </location>
    <ligand>
        <name>Zn(2+)</name>
        <dbReference type="ChEBI" id="CHEBI:29105"/>
    </ligand>
</feature>
<feature type="chain" id="PRO_5009186990" description="Carbonic anhydrase" evidence="8">
    <location>
        <begin position="20"/>
        <end position="229"/>
    </location>
</feature>
<evidence type="ECO:0000313" key="9">
    <source>
        <dbReference type="EMBL" id="OEL11560.1"/>
    </source>
</evidence>
<protein>
    <recommendedName>
        <fullName evidence="2 7">Carbonic anhydrase</fullName>
        <ecNumber evidence="2 7">4.2.1.1</ecNumber>
    </recommendedName>
    <alternativeName>
        <fullName evidence="7">Carbonate dehydratase</fullName>
    </alternativeName>
</protein>
<feature type="signal peptide" evidence="8">
    <location>
        <begin position="1"/>
        <end position="19"/>
    </location>
</feature>
<dbReference type="InterPro" id="IPR001765">
    <property type="entry name" value="Carbonic_anhydrase"/>
</dbReference>
<dbReference type="OrthoDB" id="9797527at2"/>
<proteinExistence type="inferred from homology"/>
<comment type="caution">
    <text evidence="9">The sequence shown here is derived from an EMBL/GenBank/DDBJ whole genome shotgun (WGS) entry which is preliminary data.</text>
</comment>
<keyword evidence="4 7" id="KW-0456">Lyase</keyword>
<comment type="function">
    <text evidence="7">Reversible hydration of carbon dioxide.</text>
</comment>
<gene>
    <name evidence="9" type="ORF">BHF72_1960</name>
</gene>
<dbReference type="GO" id="GO:0008270">
    <property type="term" value="F:zinc ion binding"/>
    <property type="evidence" value="ECO:0007669"/>
    <property type="project" value="UniProtKB-UniRule"/>
</dbReference>
<keyword evidence="10" id="KW-1185">Reference proteome</keyword>
<dbReference type="GO" id="GO:0004089">
    <property type="term" value="F:carbonate dehydratase activity"/>
    <property type="evidence" value="ECO:0007669"/>
    <property type="project" value="UniProtKB-UniRule"/>
</dbReference>
<feature type="binding site" evidence="6">
    <location>
        <position position="86"/>
    </location>
    <ligand>
        <name>Zn(2+)</name>
        <dbReference type="ChEBI" id="CHEBI:29105"/>
    </ligand>
</feature>
<dbReference type="PANTHER" id="PTHR11002:SF79">
    <property type="entry name" value="CARBONIC ANHYDRASE 2"/>
    <property type="match status" value="1"/>
</dbReference>
<dbReference type="SMART" id="SM00947">
    <property type="entry name" value="Pro_CA"/>
    <property type="match status" value="1"/>
</dbReference>
<keyword evidence="8" id="KW-0732">Signal</keyword>
<dbReference type="EC" id="4.2.1.1" evidence="2 7"/>
<dbReference type="CDD" id="cd03378">
    <property type="entry name" value="beta_CA_cladeC"/>
    <property type="match status" value="1"/>
</dbReference>
<organism evidence="9 10">
    <name type="scientific">Cloacibacterium normanense</name>
    <dbReference type="NCBI Taxonomy" id="237258"/>
    <lineage>
        <taxon>Bacteria</taxon>
        <taxon>Pseudomonadati</taxon>
        <taxon>Bacteroidota</taxon>
        <taxon>Flavobacteriia</taxon>
        <taxon>Flavobacteriales</taxon>
        <taxon>Weeksellaceae</taxon>
    </lineage>
</organism>
<evidence type="ECO:0000256" key="8">
    <source>
        <dbReference type="SAM" id="SignalP"/>
    </source>
</evidence>
<evidence type="ECO:0000256" key="4">
    <source>
        <dbReference type="ARBA" id="ARBA00023239"/>
    </source>
</evidence>
<sequence length="229" mass="25531">MKKVIVGVLMLVGAMWSFTGCTSNQISQKETQIQENLNPNQILEVLKTGNEHFVHHKNAFPHLDEARMKEEVSGQHPIATVVSCSDSRVPVELVFDRGIGDLFVIRTAGNSLDDDMTMGSLEYAVHHLHTKLIIVVGHEKCGGITAAISQHNEGKEPKEISNLIETLRKGVEPFVGKSEKLDDAIHYNVDQQIQKILQNQELKDLIDKGELKVIGGYYHLNDGKVDFLN</sequence>
<comment type="catalytic activity">
    <reaction evidence="5 7">
        <text>hydrogencarbonate + H(+) = CO2 + H2O</text>
        <dbReference type="Rhea" id="RHEA:10748"/>
        <dbReference type="ChEBI" id="CHEBI:15377"/>
        <dbReference type="ChEBI" id="CHEBI:15378"/>
        <dbReference type="ChEBI" id="CHEBI:16526"/>
        <dbReference type="ChEBI" id="CHEBI:17544"/>
        <dbReference type="EC" id="4.2.1.1"/>
    </reaction>
</comment>
<dbReference type="Pfam" id="PF00484">
    <property type="entry name" value="Pro_CA"/>
    <property type="match status" value="1"/>
</dbReference>
<dbReference type="Proteomes" id="UP000095601">
    <property type="component" value="Unassembled WGS sequence"/>
</dbReference>
<evidence type="ECO:0000313" key="10">
    <source>
        <dbReference type="Proteomes" id="UP000095601"/>
    </source>
</evidence>
<dbReference type="AlphaFoldDB" id="A0A1E5UFB2"/>
<dbReference type="SUPFAM" id="SSF53056">
    <property type="entry name" value="beta-carbonic anhydrase, cab"/>
    <property type="match status" value="1"/>
</dbReference>
<evidence type="ECO:0000256" key="2">
    <source>
        <dbReference type="ARBA" id="ARBA00012925"/>
    </source>
</evidence>
<keyword evidence="6" id="KW-0479">Metal-binding</keyword>
<comment type="cofactor">
    <cofactor evidence="6">
        <name>Zn(2+)</name>
        <dbReference type="ChEBI" id="CHEBI:29105"/>
    </cofactor>
    <text evidence="6">Binds 1 zinc ion per subunit.</text>
</comment>
<evidence type="ECO:0000256" key="6">
    <source>
        <dbReference type="PIRSR" id="PIRSR601765-1"/>
    </source>
</evidence>
<dbReference type="PANTHER" id="PTHR11002">
    <property type="entry name" value="CARBONIC ANHYDRASE"/>
    <property type="match status" value="1"/>
</dbReference>
<name>A0A1E5UFB2_9FLAO</name>
<evidence type="ECO:0000256" key="1">
    <source>
        <dbReference type="ARBA" id="ARBA00006217"/>
    </source>
</evidence>
<dbReference type="KEGG" id="cnr:EB819_00365"/>
<dbReference type="Gene3D" id="3.40.1050.10">
    <property type="entry name" value="Carbonic anhydrase"/>
    <property type="match status" value="1"/>
</dbReference>
<keyword evidence="3 6" id="KW-0862">Zinc</keyword>
<dbReference type="PROSITE" id="PS00705">
    <property type="entry name" value="PROK_CO2_ANHYDRASE_2"/>
    <property type="match status" value="1"/>
</dbReference>
<dbReference type="RefSeq" id="WP_069797898.1">
    <property type="nucleotide sequence ID" value="NZ_CP034157.1"/>
</dbReference>